<evidence type="ECO:0000313" key="2">
    <source>
        <dbReference type="Proteomes" id="UP000025227"/>
    </source>
</evidence>
<dbReference type="AlphaFoldDB" id="A0A7I4YG50"/>
<proteinExistence type="predicted"/>
<keyword evidence="1" id="KW-0472">Membrane</keyword>
<keyword evidence="1" id="KW-0812">Transmembrane</keyword>
<reference evidence="3" key="1">
    <citation type="submission" date="2020-12" db="UniProtKB">
        <authorList>
            <consortium name="WormBaseParasite"/>
        </authorList>
    </citation>
    <scope>IDENTIFICATION</scope>
    <source>
        <strain evidence="3">MHco3</strain>
    </source>
</reference>
<keyword evidence="1" id="KW-1133">Transmembrane helix</keyword>
<dbReference type="Proteomes" id="UP000025227">
    <property type="component" value="Unplaced"/>
</dbReference>
<feature type="transmembrane region" description="Helical" evidence="1">
    <location>
        <begin position="32"/>
        <end position="53"/>
    </location>
</feature>
<accession>A0A7I4YG50</accession>
<dbReference type="OrthoDB" id="5835710at2759"/>
<name>A0A7I4YG50_HAECO</name>
<protein>
    <submittedName>
        <fullName evidence="3">Conserved plasma membrane protein</fullName>
    </submittedName>
</protein>
<keyword evidence="2" id="KW-1185">Reference proteome</keyword>
<sequence>PAVSAALLVIMNVTRGTIVSVYDLPLETSLPLVVLVGVVVYCLGIAAVFLVIYAKYPHRLKQSAAPAVLSSMVSFMDCSGILQCLPCTDCSLRKALRACCPRTDALRRMISCDFVKQHMHGQPPAADLLV</sequence>
<organism evidence="2 3">
    <name type="scientific">Haemonchus contortus</name>
    <name type="common">Barber pole worm</name>
    <dbReference type="NCBI Taxonomy" id="6289"/>
    <lineage>
        <taxon>Eukaryota</taxon>
        <taxon>Metazoa</taxon>
        <taxon>Ecdysozoa</taxon>
        <taxon>Nematoda</taxon>
        <taxon>Chromadorea</taxon>
        <taxon>Rhabditida</taxon>
        <taxon>Rhabditina</taxon>
        <taxon>Rhabditomorpha</taxon>
        <taxon>Strongyloidea</taxon>
        <taxon>Trichostrongylidae</taxon>
        <taxon>Haemonchus</taxon>
    </lineage>
</organism>
<evidence type="ECO:0000256" key="1">
    <source>
        <dbReference type="SAM" id="Phobius"/>
    </source>
</evidence>
<evidence type="ECO:0000313" key="3">
    <source>
        <dbReference type="WBParaSite" id="HCON_00089140-00002"/>
    </source>
</evidence>
<dbReference type="WBParaSite" id="HCON_00089140-00002">
    <property type="protein sequence ID" value="HCON_00089140-00002"/>
    <property type="gene ID" value="HCON_00089140"/>
</dbReference>